<feature type="compositionally biased region" description="Pro residues" evidence="4">
    <location>
        <begin position="171"/>
        <end position="183"/>
    </location>
</feature>
<feature type="repeat" description="ANK" evidence="3">
    <location>
        <begin position="430"/>
        <end position="463"/>
    </location>
</feature>
<name>A0AAV9P1A7_9PEZI</name>
<evidence type="ECO:0000256" key="3">
    <source>
        <dbReference type="PROSITE-ProRule" id="PRU00023"/>
    </source>
</evidence>
<feature type="repeat" description="ANK" evidence="3">
    <location>
        <begin position="298"/>
        <end position="320"/>
    </location>
</feature>
<feature type="repeat" description="ANK" evidence="3">
    <location>
        <begin position="265"/>
        <end position="297"/>
    </location>
</feature>
<dbReference type="Pfam" id="PF12796">
    <property type="entry name" value="Ank_2"/>
    <property type="match status" value="4"/>
</dbReference>
<keyword evidence="6" id="KW-1185">Reference proteome</keyword>
<sequence>MASGRSMPRKTSWESSLFDEDTGFANGSRDRSELHFSQHGERTGSSRVPQDSSAGRQSFQHRQVSLPFPDRNATASSSSTVPERPPKLPTRRSTTPTMVVHQQIARKPVGRGSISEGSSIQPASAVPRMNSTRAALRSPSSTQDLFREASYSLSNLADDTQSLQLHDEKQSPPPYSLPPSIPPRDPKRRSSGVSYEIPQPDGIFQVIRGNHFEALQKMLEAGVGIDETEPDTGRTAIMEAASLRRVQLCQMLLQAGCRLHLKDGEQNTALHYAAFQGDVDICLLLIEAGAQLEEYNREGKTPLQIAAYGGHFEAVDCLLNCWTAQGGHAVALIDGFLESTKSCNVATARAFIDRGVKPKKIKESWKPVAYAAISGSVPMLDLLVAHRCNLKDRSPDGWTALHYAAYHGQTAMVEKLLAWKLPWKGTTKKDDETALHLSIRAGHTATALALIRNKDANVSVEDVNSQQPLHHATRVGDSQVANALLQKGAKLDEVNDFGYTPMLIAAAYGHTALVAGFLVRSSNTEDKLGSPDFKPAKKTNDAARKGYWAEIRWPHAGARPLHLAIEFGHDEVANMLIANGAKIDEPDSESWRPLHYAAFHGRLRIVEQLLGRGASPHATTSEGNTPLSLGFREPELLTTAEEKEQISELLHDAMHARRKSKLRQLTGLMSAGGNRSRDAGERNKCWHVASLARALYAEKGEGDEGSLMGATGSISGSQKEGMEEETEYGVFGAGASRRSGE</sequence>
<dbReference type="Gene3D" id="1.25.40.20">
    <property type="entry name" value="Ankyrin repeat-containing domain"/>
    <property type="match status" value="3"/>
</dbReference>
<feature type="region of interest" description="Disordered" evidence="4">
    <location>
        <begin position="166"/>
        <end position="195"/>
    </location>
</feature>
<dbReference type="SUPFAM" id="SSF48403">
    <property type="entry name" value="Ankyrin repeat"/>
    <property type="match status" value="2"/>
</dbReference>
<dbReference type="Pfam" id="PF00023">
    <property type="entry name" value="Ank"/>
    <property type="match status" value="1"/>
</dbReference>
<keyword evidence="2 3" id="KW-0040">ANK repeat</keyword>
<protein>
    <submittedName>
        <fullName evidence="5">Uncharacterized protein</fullName>
    </submittedName>
</protein>
<dbReference type="Proteomes" id="UP001337655">
    <property type="component" value="Unassembled WGS sequence"/>
</dbReference>
<feature type="region of interest" description="Disordered" evidence="4">
    <location>
        <begin position="702"/>
        <end position="741"/>
    </location>
</feature>
<feature type="compositionally biased region" description="Polar residues" evidence="4">
    <location>
        <begin position="129"/>
        <end position="143"/>
    </location>
</feature>
<accession>A0AAV9P1A7</accession>
<feature type="repeat" description="ANK" evidence="3">
    <location>
        <begin position="556"/>
        <end position="588"/>
    </location>
</feature>
<gene>
    <name evidence="5" type="ORF">LTR77_008422</name>
</gene>
<reference evidence="5 6" key="1">
    <citation type="submission" date="2023-08" db="EMBL/GenBank/DDBJ databases">
        <title>Black Yeasts Isolated from many extreme environments.</title>
        <authorList>
            <person name="Coleine C."/>
            <person name="Stajich J.E."/>
            <person name="Selbmann L."/>
        </authorList>
    </citation>
    <scope>NUCLEOTIDE SEQUENCE [LARGE SCALE GENOMIC DNA]</scope>
    <source>
        <strain evidence="5 6">CCFEE 5935</strain>
    </source>
</reference>
<feature type="repeat" description="ANK" evidence="3">
    <location>
        <begin position="396"/>
        <end position="417"/>
    </location>
</feature>
<dbReference type="PANTHER" id="PTHR24198">
    <property type="entry name" value="ANKYRIN REPEAT AND PROTEIN KINASE DOMAIN-CONTAINING PROTEIN"/>
    <property type="match status" value="1"/>
</dbReference>
<feature type="compositionally biased region" description="Polar residues" evidence="4">
    <location>
        <begin position="45"/>
        <end position="63"/>
    </location>
</feature>
<feature type="repeat" description="ANK" evidence="3">
    <location>
        <begin position="589"/>
        <end position="621"/>
    </location>
</feature>
<feature type="repeat" description="ANK" evidence="3">
    <location>
        <begin position="464"/>
        <end position="496"/>
    </location>
</feature>
<proteinExistence type="predicted"/>
<keyword evidence="1" id="KW-0677">Repeat</keyword>
<dbReference type="PROSITE" id="PS50297">
    <property type="entry name" value="ANK_REP_REGION"/>
    <property type="match status" value="6"/>
</dbReference>
<feature type="compositionally biased region" description="Basic and acidic residues" evidence="4">
    <location>
        <begin position="28"/>
        <end position="44"/>
    </location>
</feature>
<organism evidence="5 6">
    <name type="scientific">Saxophila tyrrhenica</name>
    <dbReference type="NCBI Taxonomy" id="1690608"/>
    <lineage>
        <taxon>Eukaryota</taxon>
        <taxon>Fungi</taxon>
        <taxon>Dikarya</taxon>
        <taxon>Ascomycota</taxon>
        <taxon>Pezizomycotina</taxon>
        <taxon>Dothideomycetes</taxon>
        <taxon>Dothideomycetidae</taxon>
        <taxon>Mycosphaerellales</taxon>
        <taxon>Extremaceae</taxon>
        <taxon>Saxophila</taxon>
    </lineage>
</organism>
<feature type="region of interest" description="Disordered" evidence="4">
    <location>
        <begin position="1"/>
        <end position="143"/>
    </location>
</feature>
<evidence type="ECO:0000313" key="6">
    <source>
        <dbReference type="Proteomes" id="UP001337655"/>
    </source>
</evidence>
<feature type="repeat" description="ANK" evidence="3">
    <location>
        <begin position="232"/>
        <end position="264"/>
    </location>
</feature>
<evidence type="ECO:0000256" key="4">
    <source>
        <dbReference type="SAM" id="MobiDB-lite"/>
    </source>
</evidence>
<dbReference type="InterPro" id="IPR036770">
    <property type="entry name" value="Ankyrin_rpt-contain_sf"/>
</dbReference>
<evidence type="ECO:0000256" key="2">
    <source>
        <dbReference type="ARBA" id="ARBA00023043"/>
    </source>
</evidence>
<dbReference type="AlphaFoldDB" id="A0AAV9P1A7"/>
<dbReference type="EMBL" id="JAVRRT010000014">
    <property type="protein sequence ID" value="KAK5166161.1"/>
    <property type="molecule type" value="Genomic_DNA"/>
</dbReference>
<dbReference type="RefSeq" id="XP_064656114.1">
    <property type="nucleotide sequence ID" value="XM_064805654.1"/>
</dbReference>
<dbReference type="PANTHER" id="PTHR24198:SF165">
    <property type="entry name" value="ANKYRIN REPEAT-CONTAINING PROTEIN-RELATED"/>
    <property type="match status" value="1"/>
</dbReference>
<dbReference type="PROSITE" id="PS50088">
    <property type="entry name" value="ANK_REPEAT"/>
    <property type="match status" value="8"/>
</dbReference>
<dbReference type="InterPro" id="IPR002110">
    <property type="entry name" value="Ankyrin_rpt"/>
</dbReference>
<evidence type="ECO:0000256" key="1">
    <source>
        <dbReference type="ARBA" id="ARBA00022737"/>
    </source>
</evidence>
<evidence type="ECO:0000313" key="5">
    <source>
        <dbReference type="EMBL" id="KAK5166161.1"/>
    </source>
</evidence>
<comment type="caution">
    <text evidence="5">The sequence shown here is derived from an EMBL/GenBank/DDBJ whole genome shotgun (WGS) entry which is preliminary data.</text>
</comment>
<dbReference type="GeneID" id="89929755"/>
<dbReference type="SMART" id="SM00248">
    <property type="entry name" value="ANK"/>
    <property type="match status" value="10"/>
</dbReference>